<comment type="caution">
    <text evidence="2">The sequence shown here is derived from an EMBL/GenBank/DDBJ whole genome shotgun (WGS) entry which is preliminary data.</text>
</comment>
<dbReference type="Pfam" id="PF26345">
    <property type="entry name" value="ScoMcrA_N"/>
    <property type="match status" value="1"/>
</dbReference>
<gene>
    <name evidence="2" type="ORF">GCM10009789_64200</name>
</gene>
<evidence type="ECO:0000259" key="1">
    <source>
        <dbReference type="Pfam" id="PF26345"/>
    </source>
</evidence>
<evidence type="ECO:0000313" key="3">
    <source>
        <dbReference type="Proteomes" id="UP001500393"/>
    </source>
</evidence>
<reference evidence="2 3" key="1">
    <citation type="journal article" date="2019" name="Int. J. Syst. Evol. Microbiol.">
        <title>The Global Catalogue of Microorganisms (GCM) 10K type strain sequencing project: providing services to taxonomists for standard genome sequencing and annotation.</title>
        <authorList>
            <consortium name="The Broad Institute Genomics Platform"/>
            <consortium name="The Broad Institute Genome Sequencing Center for Infectious Disease"/>
            <person name="Wu L."/>
            <person name="Ma J."/>
        </authorList>
    </citation>
    <scope>NUCLEOTIDE SEQUENCE [LARGE SCALE GENOMIC DNA]</scope>
    <source>
        <strain evidence="2 3">JCM 14969</strain>
    </source>
</reference>
<proteinExistence type="predicted"/>
<protein>
    <recommendedName>
        <fullName evidence="1">ScoMcrA-like N-terminal head domain-containing protein</fullName>
    </recommendedName>
</protein>
<keyword evidence="3" id="KW-1185">Reference proteome</keyword>
<dbReference type="EMBL" id="BAAAOS010000049">
    <property type="protein sequence ID" value="GAA1601099.1"/>
    <property type="molecule type" value="Genomic_DNA"/>
</dbReference>
<dbReference type="Proteomes" id="UP001500393">
    <property type="component" value="Unassembled WGS sequence"/>
</dbReference>
<name>A0ABN2EA72_9ACTN</name>
<evidence type="ECO:0000313" key="2">
    <source>
        <dbReference type="EMBL" id="GAA1601099.1"/>
    </source>
</evidence>
<organism evidence="2 3">
    <name type="scientific">Kribbella sancticallisti</name>
    <dbReference type="NCBI Taxonomy" id="460087"/>
    <lineage>
        <taxon>Bacteria</taxon>
        <taxon>Bacillati</taxon>
        <taxon>Actinomycetota</taxon>
        <taxon>Actinomycetes</taxon>
        <taxon>Propionibacteriales</taxon>
        <taxon>Kribbellaceae</taxon>
        <taxon>Kribbella</taxon>
    </lineage>
</organism>
<sequence>MLSAMKECDDRGVDDFLATYGFGRAREYLLRYDGKTYDSKAILGVAQKYATGRAATSSSFSGGRTGAAKVLRELGFEVTYVDISAPGDVPATGTWREASEVGSDNARSAWAEAARDVLLDAANRYRSVVTYKELANHVQYRTGIRTKQLMHYWIGDVLARVAADCSRRGEPLLSSLCVNTEGSVGDGYAIAVTAAYGEAPEDSDAHAANERLACYQHFEAAGLPPDGGSPALVPRLAASRERARKAALADRPVAQCPTCHLQVPASGICDYCD</sequence>
<accession>A0ABN2EA72</accession>
<dbReference type="InterPro" id="IPR058807">
    <property type="entry name" value="ScoMcrA_N"/>
</dbReference>
<feature type="domain" description="ScoMcrA-like N-terminal head" evidence="1">
    <location>
        <begin position="2"/>
        <end position="79"/>
    </location>
</feature>